<dbReference type="RefSeq" id="WP_379582079.1">
    <property type="nucleotide sequence ID" value="NZ_JBHSQW010000004.1"/>
</dbReference>
<feature type="transmembrane region" description="Helical" evidence="9">
    <location>
        <begin position="91"/>
        <end position="112"/>
    </location>
</feature>
<comment type="caution">
    <text evidence="11">The sequence shown here is derived from an EMBL/GenBank/DDBJ whole genome shotgun (WGS) entry which is preliminary data.</text>
</comment>
<dbReference type="EMBL" id="JBHSQW010000004">
    <property type="protein sequence ID" value="MFC5992976.1"/>
    <property type="molecule type" value="Genomic_DNA"/>
</dbReference>
<accession>A0ABW1IWX0</accession>
<keyword evidence="6 9" id="KW-1133">Transmembrane helix</keyword>
<comment type="similarity">
    <text evidence="8">Belongs to the TRAP transporter small permease family.</text>
</comment>
<comment type="subcellular location">
    <subcellularLocation>
        <location evidence="1">Cell inner membrane</location>
        <topology evidence="1">Multi-pass membrane protein</topology>
    </subcellularLocation>
</comment>
<evidence type="ECO:0000256" key="1">
    <source>
        <dbReference type="ARBA" id="ARBA00004429"/>
    </source>
</evidence>
<evidence type="ECO:0000256" key="7">
    <source>
        <dbReference type="ARBA" id="ARBA00023136"/>
    </source>
</evidence>
<keyword evidence="12" id="KW-1185">Reference proteome</keyword>
<dbReference type="InterPro" id="IPR007387">
    <property type="entry name" value="TRAP_DctQ"/>
</dbReference>
<keyword evidence="4" id="KW-0997">Cell inner membrane</keyword>
<name>A0ABW1IWX0_9PSEU</name>
<keyword evidence="3" id="KW-1003">Cell membrane</keyword>
<dbReference type="PANTHER" id="PTHR35011:SF10">
    <property type="entry name" value="TRAP TRANSPORTER SMALL PERMEASE PROTEIN"/>
    <property type="match status" value="1"/>
</dbReference>
<dbReference type="Proteomes" id="UP001596302">
    <property type="component" value="Unassembled WGS sequence"/>
</dbReference>
<keyword evidence="7 9" id="KW-0472">Membrane</keyword>
<keyword evidence="5 9" id="KW-0812">Transmembrane</keyword>
<dbReference type="InterPro" id="IPR055348">
    <property type="entry name" value="DctQ"/>
</dbReference>
<evidence type="ECO:0000256" key="6">
    <source>
        <dbReference type="ARBA" id="ARBA00022989"/>
    </source>
</evidence>
<evidence type="ECO:0000256" key="8">
    <source>
        <dbReference type="ARBA" id="ARBA00038436"/>
    </source>
</evidence>
<evidence type="ECO:0000256" key="4">
    <source>
        <dbReference type="ARBA" id="ARBA00022519"/>
    </source>
</evidence>
<protein>
    <submittedName>
        <fullName evidence="11">TRAP transporter small permease</fullName>
    </submittedName>
</protein>
<reference evidence="12" key="1">
    <citation type="journal article" date="2019" name="Int. J. Syst. Evol. Microbiol.">
        <title>The Global Catalogue of Microorganisms (GCM) 10K type strain sequencing project: providing services to taxonomists for standard genome sequencing and annotation.</title>
        <authorList>
            <consortium name="The Broad Institute Genomics Platform"/>
            <consortium name="The Broad Institute Genome Sequencing Center for Infectious Disease"/>
            <person name="Wu L."/>
            <person name="Ma J."/>
        </authorList>
    </citation>
    <scope>NUCLEOTIDE SEQUENCE [LARGE SCALE GENOMIC DNA]</scope>
    <source>
        <strain evidence="12">CCM 8391</strain>
    </source>
</reference>
<evidence type="ECO:0000259" key="10">
    <source>
        <dbReference type="Pfam" id="PF04290"/>
    </source>
</evidence>
<evidence type="ECO:0000313" key="12">
    <source>
        <dbReference type="Proteomes" id="UP001596302"/>
    </source>
</evidence>
<feature type="transmembrane region" description="Helical" evidence="9">
    <location>
        <begin position="137"/>
        <end position="154"/>
    </location>
</feature>
<feature type="transmembrane region" description="Helical" evidence="9">
    <location>
        <begin position="53"/>
        <end position="70"/>
    </location>
</feature>
<organism evidence="11 12">
    <name type="scientific">Pseudonocardia hispaniensis</name>
    <dbReference type="NCBI Taxonomy" id="904933"/>
    <lineage>
        <taxon>Bacteria</taxon>
        <taxon>Bacillati</taxon>
        <taxon>Actinomycetota</taxon>
        <taxon>Actinomycetes</taxon>
        <taxon>Pseudonocardiales</taxon>
        <taxon>Pseudonocardiaceae</taxon>
        <taxon>Pseudonocardia</taxon>
    </lineage>
</organism>
<dbReference type="Pfam" id="PF04290">
    <property type="entry name" value="DctQ"/>
    <property type="match status" value="1"/>
</dbReference>
<evidence type="ECO:0000313" key="11">
    <source>
        <dbReference type="EMBL" id="MFC5992976.1"/>
    </source>
</evidence>
<evidence type="ECO:0000256" key="2">
    <source>
        <dbReference type="ARBA" id="ARBA00022448"/>
    </source>
</evidence>
<keyword evidence="2" id="KW-0813">Transport</keyword>
<evidence type="ECO:0000256" key="9">
    <source>
        <dbReference type="SAM" id="Phobius"/>
    </source>
</evidence>
<gene>
    <name evidence="11" type="ORF">ACFQE5_01980</name>
</gene>
<proteinExistence type="inferred from homology"/>
<evidence type="ECO:0000256" key="3">
    <source>
        <dbReference type="ARBA" id="ARBA00022475"/>
    </source>
</evidence>
<feature type="transmembrane region" description="Helical" evidence="9">
    <location>
        <begin position="12"/>
        <end position="33"/>
    </location>
</feature>
<evidence type="ECO:0000256" key="5">
    <source>
        <dbReference type="ARBA" id="ARBA00022692"/>
    </source>
</evidence>
<dbReference type="PANTHER" id="PTHR35011">
    <property type="entry name" value="2,3-DIKETO-L-GULONATE TRAP TRANSPORTER SMALL PERMEASE PROTEIN YIAM"/>
    <property type="match status" value="1"/>
</dbReference>
<sequence length="176" mass="18895">MSGREQHRGLHALSSAGVYLASVALLLLMGYVVLNVVLRYLGHPLPGVTEISGRWMMVPLVFAGIAVAQFKGEHLTVSSLVELCDKRLQRALVHVAIALDVIFMAMVGYFGFRGAEKSRGVGETGIDSGVALWPTRYLVPICTVLIVLGTYVLWRTSRSEATGQGLGGIAPSETRG</sequence>
<feature type="domain" description="Tripartite ATP-independent periplasmic transporters DctQ component" evidence="10">
    <location>
        <begin position="28"/>
        <end position="149"/>
    </location>
</feature>